<protein>
    <submittedName>
        <fullName evidence="1">Uncharacterized protein</fullName>
    </submittedName>
</protein>
<name>A0A4Q7Z9K2_9GAMM</name>
<organism evidence="1 2">
    <name type="scientific">Fluviicoccus keumensis</name>
    <dbReference type="NCBI Taxonomy" id="1435465"/>
    <lineage>
        <taxon>Bacteria</taxon>
        <taxon>Pseudomonadati</taxon>
        <taxon>Pseudomonadota</taxon>
        <taxon>Gammaproteobacteria</taxon>
        <taxon>Moraxellales</taxon>
        <taxon>Moraxellaceae</taxon>
        <taxon>Fluviicoccus</taxon>
    </lineage>
</organism>
<proteinExistence type="predicted"/>
<dbReference type="AlphaFoldDB" id="A0A4Q7Z9K2"/>
<dbReference type="Proteomes" id="UP000292423">
    <property type="component" value="Unassembled WGS sequence"/>
</dbReference>
<evidence type="ECO:0000313" key="1">
    <source>
        <dbReference type="EMBL" id="RZU46744.1"/>
    </source>
</evidence>
<gene>
    <name evidence="1" type="ORF">EV700_1125</name>
</gene>
<reference evidence="1 2" key="1">
    <citation type="submission" date="2019-02" db="EMBL/GenBank/DDBJ databases">
        <title>Genomic Encyclopedia of Type Strains, Phase IV (KMG-IV): sequencing the most valuable type-strain genomes for metagenomic binning, comparative biology and taxonomic classification.</title>
        <authorList>
            <person name="Goeker M."/>
        </authorList>
    </citation>
    <scope>NUCLEOTIDE SEQUENCE [LARGE SCALE GENOMIC DNA]</scope>
    <source>
        <strain evidence="1 2">DSM 105135</strain>
    </source>
</reference>
<comment type="caution">
    <text evidence="1">The sequence shown here is derived from an EMBL/GenBank/DDBJ whole genome shotgun (WGS) entry which is preliminary data.</text>
</comment>
<sequence length="38" mass="4256">MIELAALLLVLAPVALAVMNTRRNRRREAEEQGREPPA</sequence>
<keyword evidence="2" id="KW-1185">Reference proteome</keyword>
<accession>A0A4Q7Z9K2</accession>
<evidence type="ECO:0000313" key="2">
    <source>
        <dbReference type="Proteomes" id="UP000292423"/>
    </source>
</evidence>
<dbReference type="EMBL" id="SHKX01000011">
    <property type="protein sequence ID" value="RZU46744.1"/>
    <property type="molecule type" value="Genomic_DNA"/>
</dbReference>